<dbReference type="PANTHER" id="PTHR10562">
    <property type="entry name" value="SMALL UBIQUITIN-RELATED MODIFIER"/>
    <property type="match status" value="1"/>
</dbReference>
<proteinExistence type="predicted"/>
<dbReference type="Gene3D" id="3.10.20.90">
    <property type="entry name" value="Phosphatidylinositol 3-kinase Catalytic Subunit, Chain A, domain 1"/>
    <property type="match status" value="1"/>
</dbReference>
<reference evidence="1" key="1">
    <citation type="submission" date="2025-08" db="UniProtKB">
        <authorList>
            <consortium name="Ensembl"/>
        </authorList>
    </citation>
    <scope>IDENTIFICATION</scope>
</reference>
<evidence type="ECO:0000313" key="1">
    <source>
        <dbReference type="Ensembl" id="ENSMMSP00000003641.1"/>
    </source>
</evidence>
<organism evidence="1 2">
    <name type="scientific">Moschus moschiferus</name>
    <name type="common">Siberian musk deer</name>
    <name type="synonym">Moschus sibiricus</name>
    <dbReference type="NCBI Taxonomy" id="68415"/>
    <lineage>
        <taxon>Eukaryota</taxon>
        <taxon>Metazoa</taxon>
        <taxon>Chordata</taxon>
        <taxon>Craniata</taxon>
        <taxon>Vertebrata</taxon>
        <taxon>Euteleostomi</taxon>
        <taxon>Mammalia</taxon>
        <taxon>Eutheria</taxon>
        <taxon>Laurasiatheria</taxon>
        <taxon>Artiodactyla</taxon>
        <taxon>Ruminantia</taxon>
        <taxon>Pecora</taxon>
        <taxon>Moschidae</taxon>
        <taxon>Moschus</taxon>
    </lineage>
</organism>
<dbReference type="Ensembl" id="ENSMMST00000003955.1">
    <property type="protein sequence ID" value="ENSMMSP00000003641.1"/>
    <property type="gene ID" value="ENSMMSG00000002748.1"/>
</dbReference>
<dbReference type="SUPFAM" id="SSF54236">
    <property type="entry name" value="Ubiquitin-like"/>
    <property type="match status" value="1"/>
</dbReference>
<dbReference type="GeneTree" id="ENSGT00940000169203"/>
<dbReference type="Proteomes" id="UP000694544">
    <property type="component" value="Unplaced"/>
</dbReference>
<evidence type="ECO:0000313" key="2">
    <source>
        <dbReference type="Proteomes" id="UP000694544"/>
    </source>
</evidence>
<reference evidence="1" key="2">
    <citation type="submission" date="2025-09" db="UniProtKB">
        <authorList>
            <consortium name="Ensembl"/>
        </authorList>
    </citation>
    <scope>IDENTIFICATION</scope>
</reference>
<evidence type="ECO:0008006" key="3">
    <source>
        <dbReference type="Google" id="ProtNLM"/>
    </source>
</evidence>
<keyword evidence="2" id="KW-1185">Reference proteome</keyword>
<accession>A0A8C6CM07</accession>
<name>A0A8C6CM07_MOSMO</name>
<dbReference type="InterPro" id="IPR029071">
    <property type="entry name" value="Ubiquitin-like_domsf"/>
</dbReference>
<sequence length="94" mass="10693">MVDEKPKERVKAENDDHIHLKVVGKDGSVVQFKRHTPLGKLMKACCERQASCQRAGFPGEGHISERVWWCVLGGELSELSETLIDECCLYYLFI</sequence>
<protein>
    <recommendedName>
        <fullName evidence="3">Rad60/SUMO-like domain-containing protein</fullName>
    </recommendedName>
</protein>
<dbReference type="AlphaFoldDB" id="A0A8C6CM07"/>